<keyword evidence="2 5" id="KW-0812">Transmembrane</keyword>
<dbReference type="RefSeq" id="WP_120323855.1">
    <property type="nucleotide sequence ID" value="NZ_RAPF01000002.1"/>
</dbReference>
<feature type="transmembrane region" description="Helical" evidence="6">
    <location>
        <begin position="167"/>
        <end position="186"/>
    </location>
</feature>
<comment type="subcellular location">
    <subcellularLocation>
        <location evidence="5">Cell membrane</location>
        <topology evidence="5">Multi-pass membrane protein</topology>
    </subcellularLocation>
    <subcellularLocation>
        <location evidence="1">Membrane</location>
        <topology evidence="1">Multi-pass membrane protein</topology>
    </subcellularLocation>
</comment>
<keyword evidence="8" id="KW-1185">Reference proteome</keyword>
<comment type="caution">
    <text evidence="7">The sequence shown here is derived from an EMBL/GenBank/DDBJ whole genome shotgun (WGS) entry which is preliminary data.</text>
</comment>
<keyword evidence="5" id="KW-0520">NAD</keyword>
<dbReference type="OrthoDB" id="7988299at2"/>
<keyword evidence="4 6" id="KW-0472">Membrane</keyword>
<evidence type="ECO:0000256" key="1">
    <source>
        <dbReference type="ARBA" id="ARBA00004141"/>
    </source>
</evidence>
<dbReference type="AlphaFoldDB" id="A0A420EPS4"/>
<evidence type="ECO:0000256" key="3">
    <source>
        <dbReference type="ARBA" id="ARBA00022989"/>
    </source>
</evidence>
<feature type="transmembrane region" description="Helical" evidence="6">
    <location>
        <begin position="276"/>
        <end position="295"/>
    </location>
</feature>
<reference evidence="7 8" key="1">
    <citation type="submission" date="2018-09" db="EMBL/GenBank/DDBJ databases">
        <title>Altererythrobacter spongiae sp. nov., isolated from a marine sponge.</title>
        <authorList>
            <person name="Zhuang L."/>
            <person name="Luo L."/>
        </authorList>
    </citation>
    <scope>NUCLEOTIDE SEQUENCE [LARGE SCALE GENOMIC DNA]</scope>
    <source>
        <strain evidence="7 8">HN-Y73</strain>
    </source>
</reference>
<evidence type="ECO:0000256" key="2">
    <source>
        <dbReference type="ARBA" id="ARBA00022692"/>
    </source>
</evidence>
<dbReference type="InterPro" id="IPR001694">
    <property type="entry name" value="NADH_UbQ_OxRdtase_su1/FPO"/>
</dbReference>
<evidence type="ECO:0000313" key="8">
    <source>
        <dbReference type="Proteomes" id="UP000284395"/>
    </source>
</evidence>
<proteinExistence type="inferred from homology"/>
<dbReference type="GO" id="GO:0005886">
    <property type="term" value="C:plasma membrane"/>
    <property type="evidence" value="ECO:0007669"/>
    <property type="project" value="UniProtKB-SubCell"/>
</dbReference>
<name>A0A420EPS4_9SPHN</name>
<dbReference type="Pfam" id="PF00146">
    <property type="entry name" value="NADHdh"/>
    <property type="match status" value="1"/>
</dbReference>
<sequence length="299" mass="31473">MTAIPLVFALLAAGIWFAAIAERFASARRFPSAIVLAPLWQAARLLSQQRVRTEYPDALNWALAPLVYGALAVAGLSVVPFAPGLVVAPLDTGIVLWGACEALTIVAVFLHGWSANSMLPLIGGYRFVAIGLPAMLLSMFVLIAAALPAQSLAVGAIVESQRSMWNMVRQPLGLPLFLLLGLAISLRGPMDYGDASDLSGGTAAEVSGPHRLAWGIARLAMLTAFAAMGASVFLGGYLGPWLPGPAWLALKTAALLLVLTWLGCNLARMPAPRMMAALWLVLLPLSFLDLVIAGVEALL</sequence>
<feature type="transmembrane region" description="Helical" evidence="6">
    <location>
        <begin position="219"/>
        <end position="238"/>
    </location>
</feature>
<dbReference type="GO" id="GO:0003954">
    <property type="term" value="F:NADH dehydrogenase activity"/>
    <property type="evidence" value="ECO:0007669"/>
    <property type="project" value="TreeGrafter"/>
</dbReference>
<organism evidence="7 8">
    <name type="scientific">Altericroceibacterium spongiae</name>
    <dbReference type="NCBI Taxonomy" id="2320269"/>
    <lineage>
        <taxon>Bacteria</taxon>
        <taxon>Pseudomonadati</taxon>
        <taxon>Pseudomonadota</taxon>
        <taxon>Alphaproteobacteria</taxon>
        <taxon>Sphingomonadales</taxon>
        <taxon>Erythrobacteraceae</taxon>
        <taxon>Altericroceibacterium</taxon>
    </lineage>
</organism>
<comment type="similarity">
    <text evidence="5">Belongs to the complex I subunit 1 family.</text>
</comment>
<keyword evidence="3 6" id="KW-1133">Transmembrane helix</keyword>
<dbReference type="EMBL" id="RAPF01000002">
    <property type="protein sequence ID" value="RKF22661.1"/>
    <property type="molecule type" value="Genomic_DNA"/>
</dbReference>
<dbReference type="PANTHER" id="PTHR11432">
    <property type="entry name" value="NADH DEHYDROGENASE SUBUNIT 1"/>
    <property type="match status" value="1"/>
</dbReference>
<accession>A0A420EPS4</accession>
<feature type="transmembrane region" description="Helical" evidence="6">
    <location>
        <begin position="94"/>
        <end position="113"/>
    </location>
</feature>
<dbReference type="PANTHER" id="PTHR11432:SF20">
    <property type="entry name" value="NADH-UBIQUINONE OXIDOREDUCTASE CHAIN 1"/>
    <property type="match status" value="1"/>
</dbReference>
<gene>
    <name evidence="7" type="ORF">D6851_05460</name>
</gene>
<evidence type="ECO:0000313" key="7">
    <source>
        <dbReference type="EMBL" id="RKF22661.1"/>
    </source>
</evidence>
<feature type="transmembrane region" description="Helical" evidence="6">
    <location>
        <begin position="125"/>
        <end position="147"/>
    </location>
</feature>
<feature type="transmembrane region" description="Helical" evidence="6">
    <location>
        <begin position="244"/>
        <end position="264"/>
    </location>
</feature>
<evidence type="ECO:0000256" key="4">
    <source>
        <dbReference type="ARBA" id="ARBA00023136"/>
    </source>
</evidence>
<evidence type="ECO:0000256" key="5">
    <source>
        <dbReference type="RuleBase" id="RU000471"/>
    </source>
</evidence>
<dbReference type="GO" id="GO:0009060">
    <property type="term" value="P:aerobic respiration"/>
    <property type="evidence" value="ECO:0007669"/>
    <property type="project" value="TreeGrafter"/>
</dbReference>
<evidence type="ECO:0000256" key="6">
    <source>
        <dbReference type="SAM" id="Phobius"/>
    </source>
</evidence>
<feature type="transmembrane region" description="Helical" evidence="6">
    <location>
        <begin position="59"/>
        <end position="82"/>
    </location>
</feature>
<protein>
    <submittedName>
        <fullName evidence="7">NADH-quinone oxidoreductase subunit H</fullName>
    </submittedName>
</protein>
<dbReference type="Proteomes" id="UP000284395">
    <property type="component" value="Unassembled WGS sequence"/>
</dbReference>